<evidence type="ECO:0000313" key="2">
    <source>
        <dbReference type="EMBL" id="KAK7397623.1"/>
    </source>
</evidence>
<feature type="compositionally biased region" description="Low complexity" evidence="1">
    <location>
        <begin position="74"/>
        <end position="90"/>
    </location>
</feature>
<gene>
    <name evidence="2" type="ORF">QQX98_013014</name>
</gene>
<name>A0ABR1GHI2_9HYPO</name>
<dbReference type="Proteomes" id="UP001498476">
    <property type="component" value="Unassembled WGS sequence"/>
</dbReference>
<sequence>MAPRARSPAQKRKRAFNTRSQGMIRKVKEMHQFTDAKTAVVGIVNGKMFWYDEAGVLPQLGIAHEPQDGLRAQSSSSASSFSSAESVSSFTTDPDSPGLSTREGSAEPSEPDRHTSTPSADAVSLPAEGESLSTTDAWVSPAGDKTPEHTGIAFLDLDFFGLEKDSEYGM</sequence>
<accession>A0ABR1GHI2</accession>
<reference evidence="2 3" key="1">
    <citation type="journal article" date="2025" name="Microbiol. Resour. Announc.">
        <title>Draft genome sequences for Neonectria magnoliae and Neonectria punicea, canker pathogens of Liriodendron tulipifera and Acer saccharum in West Virginia.</title>
        <authorList>
            <person name="Petronek H.M."/>
            <person name="Kasson M.T."/>
            <person name="Metheny A.M."/>
            <person name="Stauder C.M."/>
            <person name="Lovett B."/>
            <person name="Lynch S.C."/>
            <person name="Garnas J.R."/>
            <person name="Kasson L.R."/>
            <person name="Stajich J.E."/>
        </authorList>
    </citation>
    <scope>NUCLEOTIDE SEQUENCE [LARGE SCALE GENOMIC DNA]</scope>
    <source>
        <strain evidence="2 3">NRRL 64653</strain>
    </source>
</reference>
<keyword evidence="3" id="KW-1185">Reference proteome</keyword>
<evidence type="ECO:0000256" key="1">
    <source>
        <dbReference type="SAM" id="MobiDB-lite"/>
    </source>
</evidence>
<dbReference type="EMBL" id="JAZAVJ010000469">
    <property type="protein sequence ID" value="KAK7397623.1"/>
    <property type="molecule type" value="Genomic_DNA"/>
</dbReference>
<organism evidence="2 3">
    <name type="scientific">Neonectria punicea</name>
    <dbReference type="NCBI Taxonomy" id="979145"/>
    <lineage>
        <taxon>Eukaryota</taxon>
        <taxon>Fungi</taxon>
        <taxon>Dikarya</taxon>
        <taxon>Ascomycota</taxon>
        <taxon>Pezizomycotina</taxon>
        <taxon>Sordariomycetes</taxon>
        <taxon>Hypocreomycetidae</taxon>
        <taxon>Hypocreales</taxon>
        <taxon>Nectriaceae</taxon>
        <taxon>Neonectria</taxon>
    </lineage>
</organism>
<feature type="region of interest" description="Disordered" evidence="1">
    <location>
        <begin position="67"/>
        <end position="147"/>
    </location>
</feature>
<proteinExistence type="predicted"/>
<evidence type="ECO:0008006" key="4">
    <source>
        <dbReference type="Google" id="ProtNLM"/>
    </source>
</evidence>
<comment type="caution">
    <text evidence="2">The sequence shown here is derived from an EMBL/GenBank/DDBJ whole genome shotgun (WGS) entry which is preliminary data.</text>
</comment>
<protein>
    <recommendedName>
        <fullName evidence="4">MADS-box domain-containing protein</fullName>
    </recommendedName>
</protein>
<feature type="compositionally biased region" description="Polar residues" evidence="1">
    <location>
        <begin position="91"/>
        <end position="103"/>
    </location>
</feature>
<evidence type="ECO:0000313" key="3">
    <source>
        <dbReference type="Proteomes" id="UP001498476"/>
    </source>
</evidence>